<dbReference type="Pfam" id="PF14390">
    <property type="entry name" value="DUF4420"/>
    <property type="match status" value="1"/>
</dbReference>
<protein>
    <submittedName>
        <fullName evidence="1">PD-(D/E)XK motif protein</fullName>
    </submittedName>
</protein>
<organism evidence="1 2">
    <name type="scientific">Thauera sedimentorum</name>
    <dbReference type="NCBI Taxonomy" id="2767595"/>
    <lineage>
        <taxon>Bacteria</taxon>
        <taxon>Pseudomonadati</taxon>
        <taxon>Pseudomonadota</taxon>
        <taxon>Betaproteobacteria</taxon>
        <taxon>Rhodocyclales</taxon>
        <taxon>Zoogloeaceae</taxon>
        <taxon>Thauera</taxon>
    </lineage>
</organism>
<name>A0ABR9BAQ0_9RHOO</name>
<evidence type="ECO:0000313" key="1">
    <source>
        <dbReference type="EMBL" id="MBD8503385.1"/>
    </source>
</evidence>
<keyword evidence="2" id="KW-1185">Reference proteome</keyword>
<dbReference type="InterPro" id="IPR025534">
    <property type="entry name" value="DUF4420"/>
</dbReference>
<comment type="caution">
    <text evidence="1">The sequence shown here is derived from an EMBL/GenBank/DDBJ whole genome shotgun (WGS) entry which is preliminary data.</text>
</comment>
<dbReference type="RefSeq" id="WP_187718228.1">
    <property type="nucleotide sequence ID" value="NZ_JACTAH010000002.1"/>
</dbReference>
<dbReference type="Proteomes" id="UP000603602">
    <property type="component" value="Unassembled WGS sequence"/>
</dbReference>
<proteinExistence type="predicted"/>
<accession>A0ABR9BAQ0</accession>
<sequence length="327" mass="35313">MNIWERFGTLAPAEDAAWPALRLYSAESHYLAKGTAGEPVFLLKVQRRRVPRVPLSLRHVQVEFEVDCAVRDPDDADGGTVSATFCRVVCDLAAPGLHPLFVNALAGAVEGLPPALSPAETDRFFDDAVELFRLFAAPARNSVLGLWGELFVIAASPFPDALVTGWHVSPEQTFDFVFPTVRLEVKTTARGSRQHEFALAQLRAPQLPVYVASLMVEQGDAGDSVFDLANAIQDGLSSPNRAKLWRLLAQSLGGEADGAAQVRFIQTSARNSLRFYDAAELPAPEIPAVAGGCISAVRFSLDIDRALPLQDVPPATVWLATASSIVR</sequence>
<reference evidence="2" key="1">
    <citation type="submission" date="2023-07" db="EMBL/GenBank/DDBJ databases">
        <title>Thauera sp. CAU 1555 isolated from sand of Yaerae Beach.</title>
        <authorList>
            <person name="Kim W."/>
        </authorList>
    </citation>
    <scope>NUCLEOTIDE SEQUENCE [LARGE SCALE GENOMIC DNA]</scope>
    <source>
        <strain evidence="2">CAU 1555</strain>
    </source>
</reference>
<dbReference type="EMBL" id="JACYTO010000002">
    <property type="protein sequence ID" value="MBD8503385.1"/>
    <property type="molecule type" value="Genomic_DNA"/>
</dbReference>
<gene>
    <name evidence="1" type="ORF">IFO67_10875</name>
</gene>
<evidence type="ECO:0000313" key="2">
    <source>
        <dbReference type="Proteomes" id="UP000603602"/>
    </source>
</evidence>